<name>A0AA39VRB9_ACESA</name>
<keyword evidence="2" id="KW-0808">Transferase</keyword>
<reference evidence="4" key="1">
    <citation type="journal article" date="2022" name="Plant J.">
        <title>Strategies of tolerance reflected in two North American maple genomes.</title>
        <authorList>
            <person name="McEvoy S.L."/>
            <person name="Sezen U.U."/>
            <person name="Trouern-Trend A."/>
            <person name="McMahon S.M."/>
            <person name="Schaberg P.G."/>
            <person name="Yang J."/>
            <person name="Wegrzyn J.L."/>
            <person name="Swenson N.G."/>
        </authorList>
    </citation>
    <scope>NUCLEOTIDE SEQUENCE</scope>
    <source>
        <strain evidence="4">NS2018</strain>
    </source>
</reference>
<evidence type="ECO:0000313" key="4">
    <source>
        <dbReference type="EMBL" id="KAK0588266.1"/>
    </source>
</evidence>
<sequence length="449" mass="49552">MSAVKIITRETIKPSSPTPDHLRNYNLCLLDQLCPSMYSPIVLFYSAINPNKKISNEKSHLDLLKKSLSETLTHFYPFAGRFKDSFTIDCNDDGAVFVEAHVHGDMSAILKKPEIDQLEQLLPFNTLQKTDKLNELVILGVQVNHFECGGVAIGVSIWHSIADAATLASFVKIWSTFARGGGAAEKIDVSGVVFDCTSLFPPQDLSGFSTGEYIKKDLLPKIVTKKFFFDGSKIAAIREKISDGPCLDQPTRVEAVSALIWGAVIASISAHQEDDQNPPPLHVAVNLVNLRQRMNPPLPEHCLGNIIQMTIAAWPGEMPVDYNGLAGRLRESIQMMKGDYLRKLHENGGYLNFIKQAGEMHGNGSSMKGVFSFSSWCRFPFYETDFGWGLNKPIWVASAMRLDKLAILVDASDGHGIEAWVGMTKDEMLKFEQDPGILAFASSNPTISA</sequence>
<dbReference type="EMBL" id="JAUESC010000382">
    <property type="protein sequence ID" value="KAK0588266.1"/>
    <property type="molecule type" value="Genomic_DNA"/>
</dbReference>
<evidence type="ECO:0000256" key="1">
    <source>
        <dbReference type="ARBA" id="ARBA00009861"/>
    </source>
</evidence>
<keyword evidence="5" id="KW-1185">Reference proteome</keyword>
<accession>A0AA39VRB9</accession>
<evidence type="ECO:0000256" key="3">
    <source>
        <dbReference type="ARBA" id="ARBA00023315"/>
    </source>
</evidence>
<evidence type="ECO:0000256" key="2">
    <source>
        <dbReference type="ARBA" id="ARBA00022679"/>
    </source>
</evidence>
<dbReference type="Gene3D" id="3.30.559.10">
    <property type="entry name" value="Chloramphenicol acetyltransferase-like domain"/>
    <property type="match status" value="2"/>
</dbReference>
<organism evidence="4 5">
    <name type="scientific">Acer saccharum</name>
    <name type="common">Sugar maple</name>
    <dbReference type="NCBI Taxonomy" id="4024"/>
    <lineage>
        <taxon>Eukaryota</taxon>
        <taxon>Viridiplantae</taxon>
        <taxon>Streptophyta</taxon>
        <taxon>Embryophyta</taxon>
        <taxon>Tracheophyta</taxon>
        <taxon>Spermatophyta</taxon>
        <taxon>Magnoliopsida</taxon>
        <taxon>eudicotyledons</taxon>
        <taxon>Gunneridae</taxon>
        <taxon>Pentapetalae</taxon>
        <taxon>rosids</taxon>
        <taxon>malvids</taxon>
        <taxon>Sapindales</taxon>
        <taxon>Sapindaceae</taxon>
        <taxon>Hippocastanoideae</taxon>
        <taxon>Acereae</taxon>
        <taxon>Acer</taxon>
    </lineage>
</organism>
<dbReference type="AlphaFoldDB" id="A0AA39VRB9"/>
<dbReference type="Proteomes" id="UP001168877">
    <property type="component" value="Unassembled WGS sequence"/>
</dbReference>
<dbReference type="PANTHER" id="PTHR31623">
    <property type="entry name" value="F21J9.9"/>
    <property type="match status" value="1"/>
</dbReference>
<keyword evidence="3" id="KW-0012">Acyltransferase</keyword>
<dbReference type="Pfam" id="PF02458">
    <property type="entry name" value="Transferase"/>
    <property type="match status" value="1"/>
</dbReference>
<reference evidence="4" key="2">
    <citation type="submission" date="2023-06" db="EMBL/GenBank/DDBJ databases">
        <authorList>
            <person name="Swenson N.G."/>
            <person name="Wegrzyn J.L."/>
            <person name="Mcevoy S.L."/>
        </authorList>
    </citation>
    <scope>NUCLEOTIDE SEQUENCE</scope>
    <source>
        <strain evidence="4">NS2018</strain>
        <tissue evidence="4">Leaf</tissue>
    </source>
</reference>
<comment type="similarity">
    <text evidence="1">Belongs to the plant acyltransferase family.</text>
</comment>
<dbReference type="GO" id="GO:0016746">
    <property type="term" value="F:acyltransferase activity"/>
    <property type="evidence" value="ECO:0007669"/>
    <property type="project" value="UniProtKB-KW"/>
</dbReference>
<comment type="caution">
    <text evidence="4">The sequence shown here is derived from an EMBL/GenBank/DDBJ whole genome shotgun (WGS) entry which is preliminary data.</text>
</comment>
<proteinExistence type="inferred from homology"/>
<protein>
    <submittedName>
        <fullName evidence="4">Uncharacterized protein</fullName>
    </submittedName>
</protein>
<gene>
    <name evidence="4" type="ORF">LWI29_036896</name>
</gene>
<dbReference type="InterPro" id="IPR023213">
    <property type="entry name" value="CAT-like_dom_sf"/>
</dbReference>
<evidence type="ECO:0000313" key="5">
    <source>
        <dbReference type="Proteomes" id="UP001168877"/>
    </source>
</evidence>
<dbReference type="PANTHER" id="PTHR31623:SF28">
    <property type="entry name" value="BAHD ACYLTRANSFERASE"/>
    <property type="match status" value="1"/>
</dbReference>